<evidence type="ECO:0000313" key="1">
    <source>
        <dbReference type="EMBL" id="RRJ32364.1"/>
    </source>
</evidence>
<organism evidence="1 2">
    <name type="scientific">Halocatena pleomorpha</name>
    <dbReference type="NCBI Taxonomy" id="1785090"/>
    <lineage>
        <taxon>Archaea</taxon>
        <taxon>Methanobacteriati</taxon>
        <taxon>Methanobacteriota</taxon>
        <taxon>Stenosarchaea group</taxon>
        <taxon>Halobacteria</taxon>
        <taxon>Halobacteriales</taxon>
        <taxon>Natronomonadaceae</taxon>
        <taxon>Halocatena</taxon>
    </lineage>
</organism>
<protein>
    <recommendedName>
        <fullName evidence="3">EVE domain-containing protein</fullName>
    </recommendedName>
</protein>
<proteinExistence type="predicted"/>
<comment type="caution">
    <text evidence="1">The sequence shown here is derived from an EMBL/GenBank/DDBJ whole genome shotgun (WGS) entry which is preliminary data.</text>
</comment>
<dbReference type="EMBL" id="RRCH01000009">
    <property type="protein sequence ID" value="RRJ32364.1"/>
    <property type="molecule type" value="Genomic_DNA"/>
</dbReference>
<sequence>MWIVPVKPPFIKTLESKVDLTEWSERSLDFPLFARVLGVRTETVDSDRTRNKQYWKSMESGDPLLVYRSDTERYVGFGAIGAKAQTTYFDKAYWDDAGALSVFTVTDYDDSLDLEPEQVNSVLEYEESFRPCGLSKVSDDRPINDLLFFLDVNRNRVTT</sequence>
<dbReference type="Proteomes" id="UP000282322">
    <property type="component" value="Unassembled WGS sequence"/>
</dbReference>
<dbReference type="AlphaFoldDB" id="A0A3P3RG72"/>
<gene>
    <name evidence="1" type="ORF">EIK79_05075</name>
</gene>
<accession>A0A3P3RG72</accession>
<name>A0A3P3RG72_9EURY</name>
<keyword evidence="2" id="KW-1185">Reference proteome</keyword>
<evidence type="ECO:0000313" key="2">
    <source>
        <dbReference type="Proteomes" id="UP000282322"/>
    </source>
</evidence>
<evidence type="ECO:0008006" key="3">
    <source>
        <dbReference type="Google" id="ProtNLM"/>
    </source>
</evidence>
<reference evidence="1 2" key="1">
    <citation type="submission" date="2018-11" db="EMBL/GenBank/DDBJ databases">
        <title>Taxonoimc description of Halomarina strain SPP-AMP-1.</title>
        <authorList>
            <person name="Pal Y."/>
            <person name="Srinivasana K."/>
            <person name="Verma A."/>
            <person name="Kumar P."/>
        </authorList>
    </citation>
    <scope>NUCLEOTIDE SEQUENCE [LARGE SCALE GENOMIC DNA]</scope>
    <source>
        <strain evidence="1 2">SPP-AMP-1</strain>
    </source>
</reference>